<comment type="caution">
    <text evidence="2">The sequence shown here is derived from an EMBL/GenBank/DDBJ whole genome shotgun (WGS) entry which is preliminary data.</text>
</comment>
<feature type="domain" description="N-acetyltransferase" evidence="1">
    <location>
        <begin position="97"/>
        <end position="222"/>
    </location>
</feature>
<dbReference type="RefSeq" id="WP_064628489.1">
    <property type="nucleotide sequence ID" value="NZ_LQYE01000004.1"/>
</dbReference>
<protein>
    <recommendedName>
        <fullName evidence="1">N-acetyltransferase domain-containing protein</fullName>
    </recommendedName>
</protein>
<gene>
    <name evidence="2" type="ORF">AWB85_20130</name>
</gene>
<dbReference type="Gene3D" id="3.40.630.30">
    <property type="match status" value="1"/>
</dbReference>
<name>A0A179VHE5_9MYCO</name>
<dbReference type="InterPro" id="IPR000182">
    <property type="entry name" value="GNAT_dom"/>
</dbReference>
<dbReference type="AlphaFoldDB" id="A0A179VHE5"/>
<dbReference type="InterPro" id="IPR016181">
    <property type="entry name" value="Acyl_CoA_acyltransferase"/>
</dbReference>
<dbReference type="GO" id="GO:0016747">
    <property type="term" value="F:acyltransferase activity, transferring groups other than amino-acyl groups"/>
    <property type="evidence" value="ECO:0007669"/>
    <property type="project" value="InterPro"/>
</dbReference>
<accession>A0A179VHE5</accession>
<proteinExistence type="predicted"/>
<dbReference type="Pfam" id="PF00583">
    <property type="entry name" value="Acetyltransf_1"/>
    <property type="match status" value="1"/>
</dbReference>
<organism evidence="2 3">
    <name type="scientific">Mycobacteroides immunogenum</name>
    <dbReference type="NCBI Taxonomy" id="83262"/>
    <lineage>
        <taxon>Bacteria</taxon>
        <taxon>Bacillati</taxon>
        <taxon>Actinomycetota</taxon>
        <taxon>Actinomycetes</taxon>
        <taxon>Mycobacteriales</taxon>
        <taxon>Mycobacteriaceae</taxon>
        <taxon>Mycobacteroides</taxon>
    </lineage>
</organism>
<dbReference type="Proteomes" id="UP000186919">
    <property type="component" value="Unassembled WGS sequence"/>
</dbReference>
<dbReference type="SUPFAM" id="SSF55729">
    <property type="entry name" value="Acyl-CoA N-acyltransferases (Nat)"/>
    <property type="match status" value="1"/>
</dbReference>
<reference evidence="2 3" key="1">
    <citation type="submission" date="2016-01" db="EMBL/GenBank/DDBJ databases">
        <title>Mycobacterium immunogenum strain CD11_6 genome sequencing and assembly.</title>
        <authorList>
            <person name="Kaur G."/>
            <person name="Nair G.R."/>
            <person name="Mayilraj S."/>
        </authorList>
    </citation>
    <scope>NUCLEOTIDE SEQUENCE [LARGE SCALE GENOMIC DNA]</scope>
    <source>
        <strain evidence="2 3">CD11-6</strain>
    </source>
</reference>
<evidence type="ECO:0000313" key="2">
    <source>
        <dbReference type="EMBL" id="OAT69696.1"/>
    </source>
</evidence>
<dbReference type="EMBL" id="LQYE01000004">
    <property type="protein sequence ID" value="OAT69696.1"/>
    <property type="molecule type" value="Genomic_DNA"/>
</dbReference>
<evidence type="ECO:0000313" key="3">
    <source>
        <dbReference type="Proteomes" id="UP000186919"/>
    </source>
</evidence>
<sequence length="222" mass="24338">MFDLIEDYWTRTLGIRAEPEVQVTVSHDDWNGILVVSTPAGIRILAPPGLCDAVRRLATAQKSGLLGNRAFWQKHFPDTEILGPNLHHYLADATHLVNHPAVRQVSADTIAGLRTKFSSEDWAESGFDRQPLTLFGAFKAHRIVGAANLTTWDNRAADVGLLTLANARGAGWGTRLAVAATAWSIRQHGIARYRALDTNGPSLAIARRLGYIEYGSHLAIRL</sequence>
<evidence type="ECO:0000259" key="1">
    <source>
        <dbReference type="PROSITE" id="PS51186"/>
    </source>
</evidence>
<dbReference type="PROSITE" id="PS51186">
    <property type="entry name" value="GNAT"/>
    <property type="match status" value="1"/>
</dbReference>